<proteinExistence type="predicted"/>
<evidence type="ECO:0000313" key="4">
    <source>
        <dbReference type="Proteomes" id="UP000000366"/>
    </source>
</evidence>
<feature type="domain" description="Sodium symporter small subunit" evidence="2">
    <location>
        <begin position="13"/>
        <end position="86"/>
    </location>
</feature>
<keyword evidence="1" id="KW-1133">Transmembrane helix</keyword>
<dbReference type="RefSeq" id="WP_011828465.1">
    <property type="nucleotide sequence ID" value="NC_008825.1"/>
</dbReference>
<organism evidence="3 4">
    <name type="scientific">Methylibium petroleiphilum (strain ATCC BAA-1232 / LMG 22953 / PM1)</name>
    <dbReference type="NCBI Taxonomy" id="420662"/>
    <lineage>
        <taxon>Bacteria</taxon>
        <taxon>Pseudomonadati</taxon>
        <taxon>Pseudomonadota</taxon>
        <taxon>Betaproteobacteria</taxon>
        <taxon>Burkholderiales</taxon>
        <taxon>Sphaerotilaceae</taxon>
        <taxon>Methylibium</taxon>
    </lineage>
</organism>
<keyword evidence="4" id="KW-1185">Reference proteome</keyword>
<dbReference type="STRING" id="420662.Mpe_A0865"/>
<dbReference type="eggNOG" id="COG4327">
    <property type="taxonomic scope" value="Bacteria"/>
</dbReference>
<name>A2SE38_METPP</name>
<feature type="transmembrane region" description="Helical" evidence="1">
    <location>
        <begin position="19"/>
        <end position="41"/>
    </location>
</feature>
<gene>
    <name evidence="3" type="ordered locus">Mpe_A0865</name>
</gene>
<evidence type="ECO:0000313" key="3">
    <source>
        <dbReference type="EMBL" id="ABM93827.1"/>
    </source>
</evidence>
<dbReference type="KEGG" id="mpt:Mpe_A0865"/>
<feature type="transmembrane region" description="Helical" evidence="1">
    <location>
        <begin position="53"/>
        <end position="75"/>
    </location>
</feature>
<dbReference type="NCBIfam" id="TIGR03647">
    <property type="entry name" value="Na_symport_sm"/>
    <property type="match status" value="1"/>
</dbReference>
<dbReference type="AlphaFoldDB" id="A2SE38"/>
<dbReference type="HOGENOM" id="CLU_140854_4_1_4"/>
<dbReference type="Proteomes" id="UP000000366">
    <property type="component" value="Chromosome"/>
</dbReference>
<evidence type="ECO:0000256" key="1">
    <source>
        <dbReference type="SAM" id="Phobius"/>
    </source>
</evidence>
<reference evidence="3 4" key="1">
    <citation type="journal article" date="2007" name="J. Bacteriol.">
        <title>Whole-genome analysis of the methyl tert-butyl ether-degrading beta-proteobacterium Methylibium petroleiphilum PM1.</title>
        <authorList>
            <person name="Kane S.R."/>
            <person name="Chakicherla A.Y."/>
            <person name="Chain P.S.G."/>
            <person name="Schmidt R."/>
            <person name="Shin M.W."/>
            <person name="Legler T.C."/>
            <person name="Scow K.M."/>
            <person name="Larimer F.W."/>
            <person name="Lucas S.M."/>
            <person name="Richardson P.M."/>
            <person name="Hristova K.R."/>
        </authorList>
    </citation>
    <scope>NUCLEOTIDE SEQUENCE [LARGE SCALE GENOMIC DNA]</scope>
    <source>
        <strain evidence="4">ATCC BAA-1232 / LMG 22953 / PM1</strain>
    </source>
</reference>
<sequence length="98" mass="10643">MEGPADPERPRQARHWRRVLRLTAALVALWAGVTVLFPGLAQVLPDSVAGFPLGYWIVAQGALLVYLAIVVGYALTMERLDARFHADEPAPPGERGLG</sequence>
<protein>
    <recommendedName>
        <fullName evidence="2">Sodium symporter small subunit domain-containing protein</fullName>
    </recommendedName>
</protein>
<keyword evidence="1" id="KW-0812">Transmembrane</keyword>
<keyword evidence="1" id="KW-0472">Membrane</keyword>
<evidence type="ECO:0000259" key="2">
    <source>
        <dbReference type="Pfam" id="PF13937"/>
    </source>
</evidence>
<accession>A2SE38</accession>
<dbReference type="InterPro" id="IPR019886">
    <property type="entry name" value="Na_symporter_ssu"/>
</dbReference>
<dbReference type="EMBL" id="CP000555">
    <property type="protein sequence ID" value="ABM93827.1"/>
    <property type="molecule type" value="Genomic_DNA"/>
</dbReference>
<dbReference type="Pfam" id="PF13937">
    <property type="entry name" value="DUF4212"/>
    <property type="match status" value="1"/>
</dbReference>